<protein>
    <submittedName>
        <fullName evidence="1">Uncharacterized protein</fullName>
    </submittedName>
</protein>
<evidence type="ECO:0000313" key="1">
    <source>
        <dbReference type="EMBL" id="PVY77440.1"/>
    </source>
</evidence>
<evidence type="ECO:0000313" key="2">
    <source>
        <dbReference type="Proteomes" id="UP000245887"/>
    </source>
</evidence>
<dbReference type="AlphaFoldDB" id="A0A2U1CYI9"/>
<gene>
    <name evidence="1" type="ORF">C8D92_103125</name>
</gene>
<sequence>MAKASEYAILERPETSVCMASLSRAMPGECFVYYKGT</sequence>
<proteinExistence type="predicted"/>
<reference evidence="1 2" key="1">
    <citation type="submission" date="2018-04" db="EMBL/GenBank/DDBJ databases">
        <title>Genomic Encyclopedia of Type Strains, Phase IV (KMG-IV): sequencing the most valuable type-strain genomes for metagenomic binning, comparative biology and taxonomic classification.</title>
        <authorList>
            <person name="Goeker M."/>
        </authorList>
    </citation>
    <scope>NUCLEOTIDE SEQUENCE [LARGE SCALE GENOMIC DNA]</scope>
    <source>
        <strain evidence="1 2">DSM 28688</strain>
    </source>
</reference>
<name>A0A2U1CYI9_9GAMM</name>
<organism evidence="1 2">
    <name type="scientific">Tamilnaduibacter salinus</name>
    <dbReference type="NCBI Taxonomy" id="1484056"/>
    <lineage>
        <taxon>Bacteria</taxon>
        <taxon>Pseudomonadati</taxon>
        <taxon>Pseudomonadota</taxon>
        <taxon>Gammaproteobacteria</taxon>
        <taxon>Pseudomonadales</taxon>
        <taxon>Marinobacteraceae</taxon>
        <taxon>Tamilnaduibacter</taxon>
    </lineage>
</organism>
<dbReference type="Proteomes" id="UP000245887">
    <property type="component" value="Unassembled WGS sequence"/>
</dbReference>
<dbReference type="EMBL" id="QEKQ01000003">
    <property type="protein sequence ID" value="PVY77440.1"/>
    <property type="molecule type" value="Genomic_DNA"/>
</dbReference>
<accession>A0A2U1CYI9</accession>
<comment type="caution">
    <text evidence="1">The sequence shown here is derived from an EMBL/GenBank/DDBJ whole genome shotgun (WGS) entry which is preliminary data.</text>
</comment>